<feature type="compositionally biased region" description="Low complexity" evidence="1">
    <location>
        <begin position="392"/>
        <end position="423"/>
    </location>
</feature>
<feature type="compositionally biased region" description="Gly residues" evidence="1">
    <location>
        <begin position="365"/>
        <end position="377"/>
    </location>
</feature>
<accession>A0ABR0BU92</accession>
<feature type="compositionally biased region" description="Polar residues" evidence="1">
    <location>
        <begin position="130"/>
        <end position="143"/>
    </location>
</feature>
<feature type="region of interest" description="Disordered" evidence="1">
    <location>
        <begin position="19"/>
        <end position="38"/>
    </location>
</feature>
<protein>
    <submittedName>
        <fullName evidence="2">Uncharacterized protein</fullName>
    </submittedName>
</protein>
<reference evidence="2 3" key="1">
    <citation type="journal article" date="2024" name="Microbiol. Resour. Announc.">
        <title>Genome annotations for the ascomycete fungi Trichoderma harzianum, Trichoderma aggressivum, and Purpureocillium lilacinum.</title>
        <authorList>
            <person name="Beijen E.P.W."/>
            <person name="Ohm R.A."/>
        </authorList>
    </citation>
    <scope>NUCLEOTIDE SEQUENCE [LARGE SCALE GENOMIC DNA]</scope>
    <source>
        <strain evidence="2 3">CBS 150709</strain>
    </source>
</reference>
<evidence type="ECO:0000313" key="2">
    <source>
        <dbReference type="EMBL" id="KAK4087589.1"/>
    </source>
</evidence>
<feature type="region of interest" description="Disordered" evidence="1">
    <location>
        <begin position="362"/>
        <end position="457"/>
    </location>
</feature>
<feature type="region of interest" description="Disordered" evidence="1">
    <location>
        <begin position="95"/>
        <end position="183"/>
    </location>
</feature>
<dbReference type="EMBL" id="JAWRVI010000031">
    <property type="protein sequence ID" value="KAK4087589.1"/>
    <property type="molecule type" value="Genomic_DNA"/>
</dbReference>
<name>A0ABR0BU92_PURLI</name>
<proteinExistence type="predicted"/>
<keyword evidence="3" id="KW-1185">Reference proteome</keyword>
<sequence>MPAIHPSCVERESIETEKAVPANTRHKQPLRRASAEATTIIARRGQPQRAGRPCRGDLKHGSRLFCPACVVGACWRERENDWPAIVVASLSRAANGPKLRPASGLSRDGSKPDQRRTTEEQERKKFFKNSEGSASVQSGTRQTDVAPRGRTIGWRGAKGEEGGGRRRPVPGARHDDSLTGPRETAVGVAGDHVWLEWRGGGATHLLRAVFSGRAAEHEDEVLVSARMCPPVPRFLIVFISFGTPGQIVLHGQGGGIEIGTRMVERSSQCTLQRSTVDACPLGGPFSWSQRQLQGHLGASGPCKGLPCPLDRIRYGRASASLSPKKLGWPSDQWPASAGQGGGRGVALARRCLTWLDEGKSWSPGGPWGLGGGGGGPVSTGQPQSMPGYGTTPGQARCQGGQQQPGQARPGHSLSQSLAQSQHAPVLSTQWMGDPPPPPAAGTGTGDDRLAWATTPGKLKGLPLAPPLAAPASAFSRTLSLSPPLKTRSSAHRGLLLQAHLFVRSSEYCFKYSFHSFVRPSSQQQHQQQQQLSTRRLPRSETK</sequence>
<evidence type="ECO:0000256" key="1">
    <source>
        <dbReference type="SAM" id="MobiDB-lite"/>
    </source>
</evidence>
<dbReference type="Proteomes" id="UP001287286">
    <property type="component" value="Unassembled WGS sequence"/>
</dbReference>
<comment type="caution">
    <text evidence="2">The sequence shown here is derived from an EMBL/GenBank/DDBJ whole genome shotgun (WGS) entry which is preliminary data.</text>
</comment>
<evidence type="ECO:0000313" key="3">
    <source>
        <dbReference type="Proteomes" id="UP001287286"/>
    </source>
</evidence>
<feature type="region of interest" description="Disordered" evidence="1">
    <location>
        <begin position="519"/>
        <end position="542"/>
    </location>
</feature>
<feature type="region of interest" description="Disordered" evidence="1">
    <location>
        <begin position="323"/>
        <end position="343"/>
    </location>
</feature>
<feature type="compositionally biased region" description="Basic and acidic residues" evidence="1">
    <location>
        <begin position="108"/>
        <end position="124"/>
    </location>
</feature>
<gene>
    <name evidence="2" type="ORF">Purlil1_8179</name>
</gene>
<organism evidence="2 3">
    <name type="scientific">Purpureocillium lilacinum</name>
    <name type="common">Paecilomyces lilacinus</name>
    <dbReference type="NCBI Taxonomy" id="33203"/>
    <lineage>
        <taxon>Eukaryota</taxon>
        <taxon>Fungi</taxon>
        <taxon>Dikarya</taxon>
        <taxon>Ascomycota</taxon>
        <taxon>Pezizomycotina</taxon>
        <taxon>Sordariomycetes</taxon>
        <taxon>Hypocreomycetidae</taxon>
        <taxon>Hypocreales</taxon>
        <taxon>Ophiocordycipitaceae</taxon>
        <taxon>Purpureocillium</taxon>
    </lineage>
</organism>